<evidence type="ECO:0000256" key="6">
    <source>
        <dbReference type="ARBA" id="ARBA00022989"/>
    </source>
</evidence>
<dbReference type="Gene3D" id="2.60.470.10">
    <property type="entry name" value="Acid-sensing ion channels like domains"/>
    <property type="match status" value="1"/>
</dbReference>
<keyword evidence="4 12" id="KW-0894">Sodium channel</keyword>
<evidence type="ECO:0000256" key="2">
    <source>
        <dbReference type="ARBA" id="ARBA00007193"/>
    </source>
</evidence>
<keyword evidence="6 13" id="KW-1133">Transmembrane helix</keyword>
<name>A0ABM3LQB4_BICAN</name>
<organism evidence="14 15">
    <name type="scientific">Bicyclus anynana</name>
    <name type="common">Squinting bush brown butterfly</name>
    <dbReference type="NCBI Taxonomy" id="110368"/>
    <lineage>
        <taxon>Eukaryota</taxon>
        <taxon>Metazoa</taxon>
        <taxon>Ecdysozoa</taxon>
        <taxon>Arthropoda</taxon>
        <taxon>Hexapoda</taxon>
        <taxon>Insecta</taxon>
        <taxon>Pterygota</taxon>
        <taxon>Neoptera</taxon>
        <taxon>Endopterygota</taxon>
        <taxon>Lepidoptera</taxon>
        <taxon>Glossata</taxon>
        <taxon>Ditrysia</taxon>
        <taxon>Papilionoidea</taxon>
        <taxon>Nymphalidae</taxon>
        <taxon>Satyrinae</taxon>
        <taxon>Satyrini</taxon>
        <taxon>Mycalesina</taxon>
        <taxon>Bicyclus</taxon>
    </lineage>
</organism>
<keyword evidence="10 12" id="KW-0739">Sodium transport</keyword>
<evidence type="ECO:0000256" key="8">
    <source>
        <dbReference type="ARBA" id="ARBA00023065"/>
    </source>
</evidence>
<sequence length="505" mass="58244">MVCALISSVSLVWNSFRRYYLAPMVTTQMPEGVSVSKIIFPAVGICTNNRISKSAVTKLAQNLLQEERNRNYTEQDMLSLLLSLGMLYNQQSMDKKQARHMKLHHVLGNYDVNELLRNLTPRCEDLLLRCAWNEVTINCVHLFDFRLTMNGYCCTFNYLRQSDITFEDKNNGTRSLDMYKYGNKSNFDFEQGLKVLMKLNESDDFYYNMPIEGAQLQFSDAYDFPDSPSGSFSMQIISPNVQMTVLVTASFTEASREIQHVPVKMRRCLFYDESSYLPFYTHSDCLLKCRMLFLLDKCNCTPFNMPKMVNERTCDMRDVPCLNRYNAKSKAVIPDVDPVPPELELDMVGGGIPCPMCHPSCSKTAYNYDFINVKMYPEYFNSVPENDRIPWLQGANFTGTSMVHVKYAREVADCYGQNVIMKWFDLISNIGSTCGFVTGFSFVSVVEFVYFYTVKLFRVVRSRRLQENRVGSAMSSGNFEHISRYRPIYWNELGGSTQWRQGTAY</sequence>
<evidence type="ECO:0000256" key="12">
    <source>
        <dbReference type="RuleBase" id="RU000679"/>
    </source>
</evidence>
<keyword evidence="3 12" id="KW-0813">Transport</keyword>
<dbReference type="Gene3D" id="1.10.287.770">
    <property type="entry name" value="YojJ-like"/>
    <property type="match status" value="1"/>
</dbReference>
<comment type="similarity">
    <text evidence="2 12">Belongs to the amiloride-sensitive sodium channel (TC 1.A.6) family.</text>
</comment>
<dbReference type="Pfam" id="PF00858">
    <property type="entry name" value="ASC"/>
    <property type="match status" value="1"/>
</dbReference>
<evidence type="ECO:0000256" key="4">
    <source>
        <dbReference type="ARBA" id="ARBA00022461"/>
    </source>
</evidence>
<dbReference type="PANTHER" id="PTHR11690:SF253">
    <property type="entry name" value="PICKPOCKET 18-RELATED"/>
    <property type="match status" value="1"/>
</dbReference>
<evidence type="ECO:0000256" key="13">
    <source>
        <dbReference type="SAM" id="Phobius"/>
    </source>
</evidence>
<dbReference type="InterPro" id="IPR001873">
    <property type="entry name" value="ENaC"/>
</dbReference>
<evidence type="ECO:0000313" key="14">
    <source>
        <dbReference type="Proteomes" id="UP001652582"/>
    </source>
</evidence>
<dbReference type="PANTHER" id="PTHR11690">
    <property type="entry name" value="AMILORIDE-SENSITIVE SODIUM CHANNEL-RELATED"/>
    <property type="match status" value="1"/>
</dbReference>
<feature type="transmembrane region" description="Helical" evidence="13">
    <location>
        <begin position="435"/>
        <end position="454"/>
    </location>
</feature>
<evidence type="ECO:0000256" key="1">
    <source>
        <dbReference type="ARBA" id="ARBA00004141"/>
    </source>
</evidence>
<accession>A0ABM3LQB4</accession>
<gene>
    <name evidence="15" type="primary">LOC112044464</name>
</gene>
<keyword evidence="5 12" id="KW-0812">Transmembrane</keyword>
<keyword evidence="8 12" id="KW-0406">Ion transport</keyword>
<evidence type="ECO:0000256" key="7">
    <source>
        <dbReference type="ARBA" id="ARBA00023053"/>
    </source>
</evidence>
<evidence type="ECO:0000256" key="5">
    <source>
        <dbReference type="ARBA" id="ARBA00022692"/>
    </source>
</evidence>
<reference evidence="15" key="1">
    <citation type="submission" date="2025-08" db="UniProtKB">
        <authorList>
            <consortium name="RefSeq"/>
        </authorList>
    </citation>
    <scope>IDENTIFICATION</scope>
</reference>
<evidence type="ECO:0000256" key="9">
    <source>
        <dbReference type="ARBA" id="ARBA00023136"/>
    </source>
</evidence>
<evidence type="ECO:0000256" key="10">
    <source>
        <dbReference type="ARBA" id="ARBA00023201"/>
    </source>
</evidence>
<dbReference type="GeneID" id="112044464"/>
<dbReference type="RefSeq" id="XP_052741261.1">
    <property type="nucleotide sequence ID" value="XM_052885301.1"/>
</dbReference>
<keyword evidence="11 12" id="KW-0407">Ion channel</keyword>
<evidence type="ECO:0000313" key="15">
    <source>
        <dbReference type="RefSeq" id="XP_052741261.1"/>
    </source>
</evidence>
<proteinExistence type="inferred from homology"/>
<keyword evidence="9 13" id="KW-0472">Membrane</keyword>
<comment type="subcellular location">
    <subcellularLocation>
        <location evidence="1">Membrane</location>
        <topology evidence="1">Multi-pass membrane protein</topology>
    </subcellularLocation>
</comment>
<keyword evidence="14" id="KW-1185">Reference proteome</keyword>
<protein>
    <submittedName>
        <fullName evidence="15">Sodium channel protein Nach-like</fullName>
    </submittedName>
</protein>
<dbReference type="Proteomes" id="UP001652582">
    <property type="component" value="Chromosome 14"/>
</dbReference>
<dbReference type="PRINTS" id="PR01078">
    <property type="entry name" value="AMINACHANNEL"/>
</dbReference>
<evidence type="ECO:0000256" key="3">
    <source>
        <dbReference type="ARBA" id="ARBA00022448"/>
    </source>
</evidence>
<keyword evidence="7" id="KW-0915">Sodium</keyword>
<evidence type="ECO:0000256" key="11">
    <source>
        <dbReference type="ARBA" id="ARBA00023303"/>
    </source>
</evidence>